<reference evidence="1 2" key="1">
    <citation type="submission" date="2024-09" db="EMBL/GenBank/DDBJ databases">
        <title>Genomes of Rahnella.</title>
        <authorList>
            <person name="Mnguni F.C."/>
            <person name="Shin G.Y."/>
            <person name="Coutinho T."/>
        </authorList>
    </citation>
    <scope>NUCLEOTIDE SEQUENCE [LARGE SCALE GENOMIC DNA]</scope>
    <source>
        <strain evidence="1 2">20WA0057</strain>
    </source>
</reference>
<sequence>MSNRIEGSNPSLSTTLNKKGSDENQSLFCFWALSKSASHGILPANRL</sequence>
<gene>
    <name evidence="1" type="ORF">ACFPK4_05200</name>
</gene>
<evidence type="ECO:0000313" key="2">
    <source>
        <dbReference type="Proteomes" id="UP001598201"/>
    </source>
</evidence>
<keyword evidence="2" id="KW-1185">Reference proteome</keyword>
<evidence type="ECO:0000313" key="1">
    <source>
        <dbReference type="EMBL" id="MFD3222919.1"/>
    </source>
</evidence>
<accession>A0ABW6C8A0</accession>
<comment type="caution">
    <text evidence="1">The sequence shown here is derived from an EMBL/GenBank/DDBJ whole genome shotgun (WGS) entry which is preliminary data.</text>
</comment>
<dbReference type="Proteomes" id="UP001598201">
    <property type="component" value="Unassembled WGS sequence"/>
</dbReference>
<name>A0ABW6C8A0_RAHSY</name>
<dbReference type="RefSeq" id="WP_153375011.1">
    <property type="nucleotide sequence ID" value="NC_015061.1"/>
</dbReference>
<protein>
    <submittedName>
        <fullName evidence="1">Uncharacterized protein</fullName>
    </submittedName>
</protein>
<proteinExistence type="predicted"/>
<organism evidence="1 2">
    <name type="scientific">Rahnella sp. (strain Y9602)</name>
    <dbReference type="NCBI Taxonomy" id="2703885"/>
    <lineage>
        <taxon>Bacteria</taxon>
        <taxon>Pseudomonadati</taxon>
        <taxon>Pseudomonadota</taxon>
        <taxon>Gammaproteobacteria</taxon>
        <taxon>Enterobacterales</taxon>
        <taxon>Yersiniaceae</taxon>
        <taxon>Rahnella</taxon>
    </lineage>
</organism>
<dbReference type="EMBL" id="JBHUCJ010000007">
    <property type="protein sequence ID" value="MFD3222919.1"/>
    <property type="molecule type" value="Genomic_DNA"/>
</dbReference>